<feature type="region of interest" description="Disordered" evidence="11">
    <location>
        <begin position="672"/>
        <end position="704"/>
    </location>
</feature>
<evidence type="ECO:0000256" key="3">
    <source>
        <dbReference type="ARBA" id="ARBA00022723"/>
    </source>
</evidence>
<evidence type="ECO:0000313" key="13">
    <source>
        <dbReference type="EMBL" id="THD27471.1"/>
    </source>
</evidence>
<evidence type="ECO:0000313" key="14">
    <source>
        <dbReference type="Proteomes" id="UP000230066"/>
    </source>
</evidence>
<evidence type="ECO:0000259" key="12">
    <source>
        <dbReference type="PROSITE" id="PS50039"/>
    </source>
</evidence>
<feature type="domain" description="Fork-head" evidence="12">
    <location>
        <begin position="771"/>
        <end position="857"/>
    </location>
</feature>
<dbReference type="PROSITE" id="PS00658">
    <property type="entry name" value="FORK_HEAD_2"/>
    <property type="match status" value="1"/>
</dbReference>
<evidence type="ECO:0000256" key="11">
    <source>
        <dbReference type="SAM" id="MobiDB-lite"/>
    </source>
</evidence>
<evidence type="ECO:0000256" key="7">
    <source>
        <dbReference type="ARBA" id="ARBA00023125"/>
    </source>
</evidence>
<dbReference type="FunFam" id="1.10.10.10:FF:000010">
    <property type="entry name" value="Forkhead box P2 isoform B"/>
    <property type="match status" value="1"/>
</dbReference>
<keyword evidence="9 10" id="KW-0539">Nucleus</keyword>
<keyword evidence="6" id="KW-0805">Transcription regulation</keyword>
<dbReference type="EMBL" id="JXXN02000413">
    <property type="protein sequence ID" value="THD27471.1"/>
    <property type="molecule type" value="Genomic_DNA"/>
</dbReference>
<accession>A0A4E0RLI3</accession>
<evidence type="ECO:0000256" key="6">
    <source>
        <dbReference type="ARBA" id="ARBA00023015"/>
    </source>
</evidence>
<feature type="region of interest" description="Disordered" evidence="11">
    <location>
        <begin position="858"/>
        <end position="888"/>
    </location>
</feature>
<feature type="DNA-binding region" description="Fork-head" evidence="10">
    <location>
        <begin position="771"/>
        <end position="857"/>
    </location>
</feature>
<evidence type="ECO:0000256" key="10">
    <source>
        <dbReference type="PROSITE-ProRule" id="PRU00089"/>
    </source>
</evidence>
<dbReference type="GO" id="GO:0000981">
    <property type="term" value="F:DNA-binding transcription factor activity, RNA polymerase II-specific"/>
    <property type="evidence" value="ECO:0007669"/>
    <property type="project" value="TreeGrafter"/>
</dbReference>
<keyword evidence="4" id="KW-0863">Zinc-finger</keyword>
<dbReference type="InterPro" id="IPR032354">
    <property type="entry name" value="FOXP-CC"/>
</dbReference>
<protein>
    <submittedName>
        <fullName evidence="13">FXP1B</fullName>
    </submittedName>
</protein>
<feature type="region of interest" description="Disordered" evidence="11">
    <location>
        <begin position="720"/>
        <end position="747"/>
    </location>
</feature>
<dbReference type="Proteomes" id="UP000230066">
    <property type="component" value="Unassembled WGS sequence"/>
</dbReference>
<feature type="compositionally biased region" description="Low complexity" evidence="11">
    <location>
        <begin position="694"/>
        <end position="703"/>
    </location>
</feature>
<gene>
    <name evidence="13" type="ORF">D915_001716</name>
</gene>
<keyword evidence="7 10" id="KW-0238">DNA-binding</keyword>
<dbReference type="Pfam" id="PF16159">
    <property type="entry name" value="FOXP-CC"/>
    <property type="match status" value="1"/>
</dbReference>
<dbReference type="InterPro" id="IPR030456">
    <property type="entry name" value="TF_fork_head_CS_2"/>
</dbReference>
<name>A0A4E0RLI3_FASHE</name>
<keyword evidence="5" id="KW-0862">Zinc</keyword>
<keyword evidence="14" id="KW-1185">Reference proteome</keyword>
<evidence type="ECO:0000256" key="9">
    <source>
        <dbReference type="ARBA" id="ARBA00023242"/>
    </source>
</evidence>
<sequence length="1049" mass="113001">MGRQLKATGLIRPSEHIPSVNEFALNMGNLCSPPIRNESDVPMVYRNGLTTASLSNGIDTNTVTDTDILETSNPLNGWVPTLTTESMLTLLRPHLLAQICAAAAVLQAQPDGNDTQSLLTPSDRVVMDRQKHMKPNLMDNGIPLVYKQLTAETLHGRILAAELEQLRASLVKRGLLMHNPSPIMVNGNEADERLGWTTKVSTEAGHSTEHKSDMQHALLIAGQVCDWPGCGASVDPEHSFFEHMDNAHPLSLQTLAQVEVCASRLELYLRIVRKEWQRLNAMLKHLFRQTHNRDADFGTSASSDLPSTDYAQFVAEQLVSGIGNLGVAPVSNTNTVITGGHTSVSASTTTTIATDNNSSSGSRTDASPSSSTVLINGGTAENGEQSNNGLAATLNLIGLSSDPSNGRSRSVESVPSSLYDRFGLAMPTSTKIESRQSSPNYTVDMARTHADQLTGTQEMPTTLHHRRSALHTLSTTAKWNPTATLACDLTSPCFLTTNADGNTTAVPITLTPISVVTATTTTADTTTNSCCSSNNCVVGNQNNNLSPTSSIYAPLPVDCSNCTTDSVTSTAVCHPALIAKATAVLLSSVSGSIPHPPSTQAVDCMLPNCFPTQSSPISWLPQISTTSTGCTQTTELEMHLLNLTANMDPAATSVPTTDAVSTTTVISADTTVANRGMERPSRRTDLKRDSLMNSSSPSSFPCSVVDKSETGLTPVKLKKETLFTESGRNSSKSGSDPSSPVPEVGTCQLSPSALVNNSITHRQFYRSHSARPRFTYATLIRQAILESPGKQLSLSAIYVWLQREFAYFRQNEATWKNAVRHNLSLHKCFRRVETASGSVWVVDETEYQRRKAKRVVRWFPNSSSGKNQGDKTHKSHNSEGNKKLASRVKTEQELYITESLTDTSSTVTNLSQPSVGMTESQLISTSTSMCTSHGISSPVWKHSHSSQLPSTSTPSQASPLLSALLLPSTEGGISPPLDGSSLMAREVRKTLQQLTVDIKIPGLMNHTSPSDITQFCAFRTSTGLDVAHEPNMSRLTDATKQSMVVQQNQ</sequence>
<feature type="compositionally biased region" description="Polar residues" evidence="11">
    <location>
        <begin position="361"/>
        <end position="374"/>
    </location>
</feature>
<evidence type="ECO:0000256" key="8">
    <source>
        <dbReference type="ARBA" id="ARBA00023163"/>
    </source>
</evidence>
<dbReference type="PANTHER" id="PTHR45796:SF7">
    <property type="entry name" value="FORKHEAD BOX PROTEIN P4"/>
    <property type="match status" value="1"/>
</dbReference>
<dbReference type="CDD" id="cd20033">
    <property type="entry name" value="FH_FOXP"/>
    <property type="match status" value="1"/>
</dbReference>
<feature type="region of interest" description="Disordered" evidence="11">
    <location>
        <begin position="934"/>
        <end position="956"/>
    </location>
</feature>
<dbReference type="PROSITE" id="PS50039">
    <property type="entry name" value="FORK_HEAD_3"/>
    <property type="match status" value="1"/>
</dbReference>
<dbReference type="InterPro" id="IPR036388">
    <property type="entry name" value="WH-like_DNA-bd_sf"/>
</dbReference>
<reference evidence="13" key="1">
    <citation type="submission" date="2019-03" db="EMBL/GenBank/DDBJ databases">
        <title>Improved annotation for the trematode Fasciola hepatica.</title>
        <authorList>
            <person name="Choi Y.-J."/>
            <person name="Martin J."/>
            <person name="Mitreva M."/>
        </authorList>
    </citation>
    <scope>NUCLEOTIDE SEQUENCE [LARGE SCALE GENOMIC DNA]</scope>
</reference>
<organism evidence="13 14">
    <name type="scientific">Fasciola hepatica</name>
    <name type="common">Liver fluke</name>
    <dbReference type="NCBI Taxonomy" id="6192"/>
    <lineage>
        <taxon>Eukaryota</taxon>
        <taxon>Metazoa</taxon>
        <taxon>Spiralia</taxon>
        <taxon>Lophotrochozoa</taxon>
        <taxon>Platyhelminthes</taxon>
        <taxon>Trematoda</taxon>
        <taxon>Digenea</taxon>
        <taxon>Plagiorchiida</taxon>
        <taxon>Echinostomata</taxon>
        <taxon>Echinostomatoidea</taxon>
        <taxon>Fasciolidae</taxon>
        <taxon>Fasciola</taxon>
    </lineage>
</organism>
<dbReference type="GO" id="GO:0008270">
    <property type="term" value="F:zinc ion binding"/>
    <property type="evidence" value="ECO:0007669"/>
    <property type="project" value="UniProtKB-KW"/>
</dbReference>
<feature type="compositionally biased region" description="Basic and acidic residues" evidence="11">
    <location>
        <begin position="676"/>
        <end position="690"/>
    </location>
</feature>
<dbReference type="SUPFAM" id="SSF46785">
    <property type="entry name" value="Winged helix' DNA-binding domain"/>
    <property type="match status" value="1"/>
</dbReference>
<dbReference type="PANTHER" id="PTHR45796">
    <property type="entry name" value="FORKHEAD BOX P, ISOFORM C"/>
    <property type="match status" value="1"/>
</dbReference>
<feature type="compositionally biased region" description="Low complexity" evidence="11">
    <location>
        <begin position="726"/>
        <end position="738"/>
    </location>
</feature>
<evidence type="ECO:0000256" key="1">
    <source>
        <dbReference type="ARBA" id="ARBA00004123"/>
    </source>
</evidence>
<keyword evidence="2" id="KW-0678">Repressor</keyword>
<proteinExistence type="predicted"/>
<keyword evidence="3" id="KW-0479">Metal-binding</keyword>
<evidence type="ECO:0000256" key="4">
    <source>
        <dbReference type="ARBA" id="ARBA00022771"/>
    </source>
</evidence>
<feature type="compositionally biased region" description="Low complexity" evidence="11">
    <location>
        <begin position="348"/>
        <end position="360"/>
    </location>
</feature>
<feature type="region of interest" description="Disordered" evidence="11">
    <location>
        <begin position="348"/>
        <end position="386"/>
    </location>
</feature>
<feature type="compositionally biased region" description="Low complexity" evidence="11">
    <location>
        <begin position="945"/>
        <end position="956"/>
    </location>
</feature>
<dbReference type="InterPro" id="IPR050998">
    <property type="entry name" value="FOXP"/>
</dbReference>
<dbReference type="InterPro" id="IPR036390">
    <property type="entry name" value="WH_DNA-bd_sf"/>
</dbReference>
<comment type="caution">
    <text evidence="13">The sequence shown here is derived from an EMBL/GenBank/DDBJ whole genome shotgun (WGS) entry which is preliminary data.</text>
</comment>
<evidence type="ECO:0000256" key="5">
    <source>
        <dbReference type="ARBA" id="ARBA00022833"/>
    </source>
</evidence>
<dbReference type="Gene3D" id="1.20.5.340">
    <property type="match status" value="1"/>
</dbReference>
<dbReference type="SMART" id="SM00339">
    <property type="entry name" value="FH"/>
    <property type="match status" value="1"/>
</dbReference>
<evidence type="ECO:0000256" key="2">
    <source>
        <dbReference type="ARBA" id="ARBA00022491"/>
    </source>
</evidence>
<keyword evidence="8" id="KW-0804">Transcription</keyword>
<dbReference type="Gene3D" id="1.10.10.10">
    <property type="entry name" value="Winged helix-like DNA-binding domain superfamily/Winged helix DNA-binding domain"/>
    <property type="match status" value="1"/>
</dbReference>
<dbReference type="GO" id="GO:0005634">
    <property type="term" value="C:nucleus"/>
    <property type="evidence" value="ECO:0007669"/>
    <property type="project" value="UniProtKB-SubCell"/>
</dbReference>
<dbReference type="AlphaFoldDB" id="A0A4E0RLI3"/>
<feature type="compositionally biased region" description="Basic and acidic residues" evidence="11">
    <location>
        <begin position="868"/>
        <end position="888"/>
    </location>
</feature>
<dbReference type="Pfam" id="PF00250">
    <property type="entry name" value="Forkhead"/>
    <property type="match status" value="1"/>
</dbReference>
<comment type="subcellular location">
    <subcellularLocation>
        <location evidence="1 10">Nucleus</location>
    </subcellularLocation>
</comment>
<dbReference type="InterPro" id="IPR001766">
    <property type="entry name" value="Fork_head_dom"/>
</dbReference>
<dbReference type="PRINTS" id="PR00053">
    <property type="entry name" value="FORKHEAD"/>
</dbReference>
<dbReference type="GO" id="GO:0000978">
    <property type="term" value="F:RNA polymerase II cis-regulatory region sequence-specific DNA binding"/>
    <property type="evidence" value="ECO:0007669"/>
    <property type="project" value="TreeGrafter"/>
</dbReference>